<feature type="transmembrane region" description="Helical" evidence="18">
    <location>
        <begin position="63"/>
        <end position="80"/>
    </location>
</feature>
<evidence type="ECO:0000256" key="16">
    <source>
        <dbReference type="ARBA" id="ARBA00024003"/>
    </source>
</evidence>
<dbReference type="PANTHER" id="PTHR15664">
    <property type="entry name" value="C20ORF30 PROTEIN"/>
    <property type="match status" value="1"/>
</dbReference>
<evidence type="ECO:0000256" key="6">
    <source>
        <dbReference type="ARBA" id="ARBA00004601"/>
    </source>
</evidence>
<keyword evidence="13" id="KW-0333">Golgi apparatus</keyword>
<gene>
    <name evidence="19" type="ORF">OSTQU699_LOCUS3626</name>
    <name evidence="20" type="ORF">OSTQU699_LOCUS6031</name>
</gene>
<dbReference type="PANTHER" id="PTHR15664:SF6">
    <property type="entry name" value="TRANSMEMBRANE PROTEIN 230"/>
    <property type="match status" value="1"/>
</dbReference>
<evidence type="ECO:0000256" key="8">
    <source>
        <dbReference type="ARBA" id="ARBA00007743"/>
    </source>
</evidence>
<dbReference type="GO" id="GO:0055037">
    <property type="term" value="C:recycling endosome"/>
    <property type="evidence" value="ECO:0007669"/>
    <property type="project" value="UniProtKB-SubCell"/>
</dbReference>
<sequence>MICTLLIAPKEEEEEEVVDELDRQTPGLCYSIVLAAFLLLAGVAFFTLTILHATGHLLSKTGAGWGFLVLGLLTFIPGFYHSRIAYYAWRGYEDYDFQSIPRF</sequence>
<keyword evidence="14 18" id="KW-0472">Membrane</keyword>
<dbReference type="GO" id="GO:0005776">
    <property type="term" value="C:autophagosome"/>
    <property type="evidence" value="ECO:0007669"/>
    <property type="project" value="UniProtKB-SubCell"/>
</dbReference>
<dbReference type="GO" id="GO:0005770">
    <property type="term" value="C:late endosome"/>
    <property type="evidence" value="ECO:0007669"/>
    <property type="project" value="UniProtKB-SubCell"/>
</dbReference>
<evidence type="ECO:0000256" key="9">
    <source>
        <dbReference type="ARBA" id="ARBA00022692"/>
    </source>
</evidence>
<keyword evidence="21" id="KW-1185">Reference proteome</keyword>
<dbReference type="GO" id="GO:0016020">
    <property type="term" value="C:membrane"/>
    <property type="evidence" value="ECO:0007669"/>
    <property type="project" value="UniProtKB-SubCell"/>
</dbReference>
<dbReference type="InterPro" id="IPR008590">
    <property type="entry name" value="TMEM_230/134"/>
</dbReference>
<evidence type="ECO:0000256" key="7">
    <source>
        <dbReference type="ARBA" id="ARBA00004603"/>
    </source>
</evidence>
<dbReference type="Proteomes" id="UP000708148">
    <property type="component" value="Unassembled WGS sequence"/>
</dbReference>
<dbReference type="Pfam" id="PF05915">
    <property type="entry name" value="TMEM_230_134"/>
    <property type="match status" value="1"/>
</dbReference>
<evidence type="ECO:0000256" key="11">
    <source>
        <dbReference type="ARBA" id="ARBA00022989"/>
    </source>
</evidence>
<organism evidence="20 21">
    <name type="scientific">Ostreobium quekettii</name>
    <dbReference type="NCBI Taxonomy" id="121088"/>
    <lineage>
        <taxon>Eukaryota</taxon>
        <taxon>Viridiplantae</taxon>
        <taxon>Chlorophyta</taxon>
        <taxon>core chlorophytes</taxon>
        <taxon>Ulvophyceae</taxon>
        <taxon>TCBD clade</taxon>
        <taxon>Bryopsidales</taxon>
        <taxon>Ostreobineae</taxon>
        <taxon>Ostreobiaceae</taxon>
        <taxon>Ostreobium</taxon>
    </lineage>
</organism>
<evidence type="ECO:0000256" key="13">
    <source>
        <dbReference type="ARBA" id="ARBA00023034"/>
    </source>
</evidence>
<dbReference type="InterPro" id="IPR044234">
    <property type="entry name" value="TMEM230"/>
</dbReference>
<evidence type="ECO:0000256" key="5">
    <source>
        <dbReference type="ARBA" id="ARBA00004419"/>
    </source>
</evidence>
<dbReference type="OrthoDB" id="5597044at2759"/>
<evidence type="ECO:0000313" key="20">
    <source>
        <dbReference type="EMBL" id="CAD7700672.1"/>
    </source>
</evidence>
<dbReference type="EMBL" id="CAJHUC010000797">
    <property type="protein sequence ID" value="CAD7698265.1"/>
    <property type="molecule type" value="Genomic_DNA"/>
</dbReference>
<comment type="subcellular location">
    <subcellularLocation>
        <location evidence="5">Cytoplasmic vesicle</location>
        <location evidence="5">Autophagosome</location>
    </subcellularLocation>
    <subcellularLocation>
        <location evidence="3">Cytoplasmic vesicle</location>
        <location evidence="3">Secretory vesicle</location>
        <location evidence="3">Synaptic vesicle</location>
    </subcellularLocation>
    <subcellularLocation>
        <location evidence="4">Early endosome</location>
    </subcellularLocation>
    <subcellularLocation>
        <location evidence="6">Golgi apparatus</location>
        <location evidence="6">trans-Golgi network</location>
    </subcellularLocation>
    <subcellularLocation>
        <location evidence="7">Late endosome</location>
    </subcellularLocation>
    <subcellularLocation>
        <location evidence="1">Membrane</location>
        <topology evidence="1">Multi-pass membrane protein</topology>
    </subcellularLocation>
    <subcellularLocation>
        <location evidence="2">Recycling endosome</location>
    </subcellularLocation>
</comment>
<evidence type="ECO:0000256" key="17">
    <source>
        <dbReference type="ARBA" id="ARBA00024088"/>
    </source>
</evidence>
<evidence type="ECO:0000256" key="18">
    <source>
        <dbReference type="SAM" id="Phobius"/>
    </source>
</evidence>
<evidence type="ECO:0000256" key="3">
    <source>
        <dbReference type="ARBA" id="ARBA00004234"/>
    </source>
</evidence>
<dbReference type="AlphaFoldDB" id="A0A8S1IZ75"/>
<evidence type="ECO:0000313" key="19">
    <source>
        <dbReference type="EMBL" id="CAD7698265.1"/>
    </source>
</evidence>
<keyword evidence="10" id="KW-0967">Endosome</keyword>
<evidence type="ECO:0000256" key="2">
    <source>
        <dbReference type="ARBA" id="ARBA00004172"/>
    </source>
</evidence>
<dbReference type="GO" id="GO:0005769">
    <property type="term" value="C:early endosome"/>
    <property type="evidence" value="ECO:0007669"/>
    <property type="project" value="UniProtKB-SubCell"/>
</dbReference>
<dbReference type="EMBL" id="CAJHUC010001318">
    <property type="protein sequence ID" value="CAD7700672.1"/>
    <property type="molecule type" value="Genomic_DNA"/>
</dbReference>
<evidence type="ECO:0000313" key="21">
    <source>
        <dbReference type="Proteomes" id="UP000708148"/>
    </source>
</evidence>
<evidence type="ECO:0000256" key="15">
    <source>
        <dbReference type="ARBA" id="ARBA00023329"/>
    </source>
</evidence>
<protein>
    <recommendedName>
        <fullName evidence="17">Transmembrane protein 230</fullName>
    </recommendedName>
</protein>
<feature type="transmembrane region" description="Helical" evidence="18">
    <location>
        <begin position="28"/>
        <end position="51"/>
    </location>
</feature>
<keyword evidence="15" id="KW-0968">Cytoplasmic vesicle</keyword>
<evidence type="ECO:0000256" key="14">
    <source>
        <dbReference type="ARBA" id="ARBA00023136"/>
    </source>
</evidence>
<accession>A0A8S1IZ75</accession>
<reference evidence="20" key="1">
    <citation type="submission" date="2020-12" db="EMBL/GenBank/DDBJ databases">
        <authorList>
            <person name="Iha C."/>
        </authorList>
    </citation>
    <scope>NUCLEOTIDE SEQUENCE</scope>
</reference>
<evidence type="ECO:0000256" key="4">
    <source>
        <dbReference type="ARBA" id="ARBA00004412"/>
    </source>
</evidence>
<keyword evidence="11 18" id="KW-1133">Transmembrane helix</keyword>
<evidence type="ECO:0000256" key="12">
    <source>
        <dbReference type="ARBA" id="ARBA00023018"/>
    </source>
</evidence>
<comment type="similarity">
    <text evidence="8">Belongs to the TMEM134/TMEM230 family.</text>
</comment>
<comment type="function">
    <text evidence="16">Involved in trafficking and recycling of synaptic vesicles.</text>
</comment>
<evidence type="ECO:0000256" key="10">
    <source>
        <dbReference type="ARBA" id="ARBA00022753"/>
    </source>
</evidence>
<comment type="caution">
    <text evidence="20">The sequence shown here is derived from an EMBL/GenBank/DDBJ whole genome shotgun (WGS) entry which is preliminary data.</text>
</comment>
<keyword evidence="9 18" id="KW-0812">Transmembrane</keyword>
<proteinExistence type="inferred from homology"/>
<name>A0A8S1IZ75_9CHLO</name>
<keyword evidence="12" id="KW-0770">Synapse</keyword>
<dbReference type="GO" id="GO:0005794">
    <property type="term" value="C:Golgi apparatus"/>
    <property type="evidence" value="ECO:0007669"/>
    <property type="project" value="UniProtKB-SubCell"/>
</dbReference>
<evidence type="ECO:0000256" key="1">
    <source>
        <dbReference type="ARBA" id="ARBA00004141"/>
    </source>
</evidence>